<keyword evidence="7" id="KW-0544">Nucleosome core</keyword>
<evidence type="ECO:0000256" key="8">
    <source>
        <dbReference type="SAM" id="MobiDB-lite"/>
    </source>
</evidence>
<dbReference type="GO" id="GO:0003677">
    <property type="term" value="F:DNA binding"/>
    <property type="evidence" value="ECO:0007669"/>
    <property type="project" value="UniProtKB-KW"/>
</dbReference>
<dbReference type="OMA" id="ANKTPRM"/>
<dbReference type="Gene3D" id="1.10.20.10">
    <property type="entry name" value="Histone, subunit A"/>
    <property type="match status" value="1"/>
</dbReference>
<name>A0A0L0DQ73_THETB</name>
<dbReference type="PANTHER" id="PTHR45810">
    <property type="entry name" value="HISTONE H3.2"/>
    <property type="match status" value="1"/>
</dbReference>
<dbReference type="GO" id="GO:0046982">
    <property type="term" value="F:protein heterodimerization activity"/>
    <property type="evidence" value="ECO:0007669"/>
    <property type="project" value="InterPro"/>
</dbReference>
<dbReference type="Proteomes" id="UP000054408">
    <property type="component" value="Unassembled WGS sequence"/>
</dbReference>
<proteinExistence type="inferred from homology"/>
<evidence type="ECO:0000313" key="10">
    <source>
        <dbReference type="EMBL" id="KNC54420.1"/>
    </source>
</evidence>
<keyword evidence="6" id="KW-0539">Nucleus</keyword>
<comment type="subcellular location">
    <subcellularLocation>
        <location evidence="2">Chromosome</location>
    </subcellularLocation>
    <subcellularLocation>
        <location evidence="1">Nucleus</location>
    </subcellularLocation>
</comment>
<evidence type="ECO:0000313" key="11">
    <source>
        <dbReference type="Proteomes" id="UP000054408"/>
    </source>
</evidence>
<evidence type="ECO:0000256" key="3">
    <source>
        <dbReference type="ARBA" id="ARBA00010343"/>
    </source>
</evidence>
<dbReference type="GO" id="GO:0000786">
    <property type="term" value="C:nucleosome"/>
    <property type="evidence" value="ECO:0007669"/>
    <property type="project" value="UniProtKB-KW"/>
</dbReference>
<dbReference type="SMART" id="SM00428">
    <property type="entry name" value="H3"/>
    <property type="match status" value="1"/>
</dbReference>
<feature type="region of interest" description="Disordered" evidence="8">
    <location>
        <begin position="1"/>
        <end position="71"/>
    </location>
</feature>
<dbReference type="GeneID" id="25568442"/>
<dbReference type="GO" id="GO:0030527">
    <property type="term" value="F:structural constituent of chromatin"/>
    <property type="evidence" value="ECO:0007669"/>
    <property type="project" value="InterPro"/>
</dbReference>
<dbReference type="InterPro" id="IPR000164">
    <property type="entry name" value="Histone_H3/CENP-A"/>
</dbReference>
<reference evidence="10 11" key="1">
    <citation type="submission" date="2010-05" db="EMBL/GenBank/DDBJ databases">
        <title>The Genome Sequence of Thecamonas trahens ATCC 50062.</title>
        <authorList>
            <consortium name="The Broad Institute Genome Sequencing Platform"/>
            <person name="Russ C."/>
            <person name="Cuomo C."/>
            <person name="Shea T."/>
            <person name="Young S.K."/>
            <person name="Zeng Q."/>
            <person name="Koehrsen M."/>
            <person name="Haas B."/>
            <person name="Borodovsky M."/>
            <person name="Guigo R."/>
            <person name="Alvarado L."/>
            <person name="Berlin A."/>
            <person name="Bochicchio J."/>
            <person name="Borenstein D."/>
            <person name="Chapman S."/>
            <person name="Chen Z."/>
            <person name="Freedman E."/>
            <person name="Gellesch M."/>
            <person name="Goldberg J."/>
            <person name="Griggs A."/>
            <person name="Gujja S."/>
            <person name="Heilman E."/>
            <person name="Heiman D."/>
            <person name="Hepburn T."/>
            <person name="Howarth C."/>
            <person name="Jen D."/>
            <person name="Larson L."/>
            <person name="Mehta T."/>
            <person name="Park D."/>
            <person name="Pearson M."/>
            <person name="Roberts A."/>
            <person name="Saif S."/>
            <person name="Shenoy N."/>
            <person name="Sisk P."/>
            <person name="Stolte C."/>
            <person name="Sykes S."/>
            <person name="Thomson T."/>
            <person name="Walk T."/>
            <person name="White J."/>
            <person name="Yandava C."/>
            <person name="Burger G."/>
            <person name="Gray M.W."/>
            <person name="Holland P.W.H."/>
            <person name="King N."/>
            <person name="Lang F.B.F."/>
            <person name="Roger A.J."/>
            <person name="Ruiz-Trillo I."/>
            <person name="Lander E."/>
            <person name="Nusbaum C."/>
        </authorList>
    </citation>
    <scope>NUCLEOTIDE SEQUENCE [LARGE SCALE GENOMIC DNA]</scope>
    <source>
        <strain evidence="10 11">ATCC 50062</strain>
    </source>
</reference>
<evidence type="ECO:0000256" key="4">
    <source>
        <dbReference type="ARBA" id="ARBA00022454"/>
    </source>
</evidence>
<accession>A0A0L0DQ73</accession>
<dbReference type="AlphaFoldDB" id="A0A0L0DQ73"/>
<feature type="domain" description="Core Histone H2A/H2B/H3" evidence="9">
    <location>
        <begin position="121"/>
        <end position="207"/>
    </location>
</feature>
<dbReference type="FunFam" id="1.10.20.10:FF:000085">
    <property type="entry name" value="Histone H3.2"/>
    <property type="match status" value="1"/>
</dbReference>
<dbReference type="RefSeq" id="XP_013753715.1">
    <property type="nucleotide sequence ID" value="XM_013898261.1"/>
</dbReference>
<evidence type="ECO:0000256" key="2">
    <source>
        <dbReference type="ARBA" id="ARBA00004286"/>
    </source>
</evidence>
<evidence type="ECO:0000256" key="1">
    <source>
        <dbReference type="ARBA" id="ARBA00004123"/>
    </source>
</evidence>
<sequence length="210" mass="23288">MARVKQSLVRKNRFPTANKTPRMAAPAVAAADGKASKKRRKSKKGKGKGKRSKKHKKKRVRDDVRASGRDGAAVAADGLPTIRVDAGATKSSMAARKAARPVRSAKTAAGVTKPTMSNRPASVALREIRKYQRSTDLLIRRLPFERLVRELAQELMPDLRFKPQALATLQEASEEYLVSLMQDTNLCANHGKRVTIQPKDMHLAMRLSRR</sequence>
<feature type="compositionally biased region" description="Low complexity" evidence="8">
    <location>
        <begin position="24"/>
        <end position="33"/>
    </location>
</feature>
<dbReference type="InterPro" id="IPR009072">
    <property type="entry name" value="Histone-fold"/>
</dbReference>
<keyword evidence="5" id="KW-0238">DNA-binding</keyword>
<comment type="similarity">
    <text evidence="3">Belongs to the histone H3 family.</text>
</comment>
<dbReference type="STRING" id="461836.A0A0L0DQ73"/>
<dbReference type="CDD" id="cd22911">
    <property type="entry name" value="HFD_H3"/>
    <property type="match status" value="1"/>
</dbReference>
<dbReference type="SUPFAM" id="SSF47113">
    <property type="entry name" value="Histone-fold"/>
    <property type="match status" value="1"/>
</dbReference>
<keyword evidence="4" id="KW-0158">Chromosome</keyword>
<evidence type="ECO:0000256" key="7">
    <source>
        <dbReference type="ARBA" id="ARBA00023269"/>
    </source>
</evidence>
<evidence type="ECO:0000256" key="6">
    <source>
        <dbReference type="ARBA" id="ARBA00023242"/>
    </source>
</evidence>
<evidence type="ECO:0000259" key="9">
    <source>
        <dbReference type="Pfam" id="PF00125"/>
    </source>
</evidence>
<feature type="compositionally biased region" description="Basic residues" evidence="8">
    <location>
        <begin position="36"/>
        <end position="59"/>
    </location>
</feature>
<dbReference type="Pfam" id="PF00125">
    <property type="entry name" value="Histone"/>
    <property type="match status" value="1"/>
</dbReference>
<dbReference type="eggNOG" id="KOG1745">
    <property type="taxonomic scope" value="Eukaryota"/>
</dbReference>
<organism evidence="10 11">
    <name type="scientific">Thecamonas trahens ATCC 50062</name>
    <dbReference type="NCBI Taxonomy" id="461836"/>
    <lineage>
        <taxon>Eukaryota</taxon>
        <taxon>Apusozoa</taxon>
        <taxon>Apusomonadida</taxon>
        <taxon>Apusomonadidae</taxon>
        <taxon>Thecamonas</taxon>
    </lineage>
</organism>
<dbReference type="PANTHER" id="PTHR45810:SF1">
    <property type="entry name" value="HISTONE H3-LIKE CENTROMERIC PROTEIN A"/>
    <property type="match status" value="1"/>
</dbReference>
<protein>
    <submittedName>
        <fullName evidence="10">Histone H3</fullName>
    </submittedName>
</protein>
<evidence type="ECO:0000256" key="5">
    <source>
        <dbReference type="ARBA" id="ARBA00023125"/>
    </source>
</evidence>
<keyword evidence="11" id="KW-1185">Reference proteome</keyword>
<dbReference type="EMBL" id="GL349489">
    <property type="protein sequence ID" value="KNC54420.1"/>
    <property type="molecule type" value="Genomic_DNA"/>
</dbReference>
<gene>
    <name evidence="10" type="ORF">AMSG_10152</name>
</gene>
<dbReference type="InterPro" id="IPR007125">
    <property type="entry name" value="H2A/H2B/H3"/>
</dbReference>
<dbReference type="GO" id="GO:0005634">
    <property type="term" value="C:nucleus"/>
    <property type="evidence" value="ECO:0007669"/>
    <property type="project" value="UniProtKB-SubCell"/>
</dbReference>